<name>A0A1W0E4S8_9MICR</name>
<comment type="caution">
    <text evidence="1">The sequence shown here is derived from an EMBL/GenBank/DDBJ whole genome shotgun (WGS) entry which is preliminary data.</text>
</comment>
<evidence type="ECO:0000313" key="2">
    <source>
        <dbReference type="Proteomes" id="UP000192758"/>
    </source>
</evidence>
<dbReference type="VEuPathDB" id="MicrosporidiaDB:EHP00_913"/>
<accession>A0A1W0E4S8</accession>
<gene>
    <name evidence="1" type="ORF">EHP00_913</name>
</gene>
<organism evidence="1 2">
    <name type="scientific">Ecytonucleospora hepatopenaei</name>
    <dbReference type="NCBI Taxonomy" id="646526"/>
    <lineage>
        <taxon>Eukaryota</taxon>
        <taxon>Fungi</taxon>
        <taxon>Fungi incertae sedis</taxon>
        <taxon>Microsporidia</taxon>
        <taxon>Enterocytozoonidae</taxon>
        <taxon>Ecytonucleospora</taxon>
    </lineage>
</organism>
<reference evidence="1 2" key="1">
    <citation type="journal article" date="2017" name="Environ. Microbiol.">
        <title>Decay of the glycolytic pathway and adaptation to intranuclear parasitism within Enterocytozoonidae microsporidia.</title>
        <authorList>
            <person name="Wiredu Boakye D."/>
            <person name="Jaroenlak P."/>
            <person name="Prachumwat A."/>
            <person name="Williams T.A."/>
            <person name="Bateman K.S."/>
            <person name="Itsathitphaisarn O."/>
            <person name="Sritunyalucksana K."/>
            <person name="Paszkiewicz K.H."/>
            <person name="Moore K.A."/>
            <person name="Stentiford G.D."/>
            <person name="Williams B.A."/>
        </authorList>
    </citation>
    <scope>NUCLEOTIDE SEQUENCE [LARGE SCALE GENOMIC DNA]</scope>
    <source>
        <strain evidence="1 2">TH1</strain>
    </source>
</reference>
<dbReference type="Proteomes" id="UP000192758">
    <property type="component" value="Unassembled WGS sequence"/>
</dbReference>
<evidence type="ECO:0000313" key="1">
    <source>
        <dbReference type="EMBL" id="OQS54244.1"/>
    </source>
</evidence>
<dbReference type="EMBL" id="MNPJ01000021">
    <property type="protein sequence ID" value="OQS54244.1"/>
    <property type="molecule type" value="Genomic_DNA"/>
</dbReference>
<dbReference type="AlphaFoldDB" id="A0A1W0E4S8"/>
<protein>
    <submittedName>
        <fullName evidence="1">Uncharacterized protein</fullName>
    </submittedName>
</protein>
<keyword evidence="2" id="KW-1185">Reference proteome</keyword>
<sequence length="123" mass="14317">MTDQEEFDKDKLKLLENNLNKQFVEITKKVESVLNGNKNIKTTEDDEPELSLEQIYSVLEEVSEIVNNHLDVNHVNIQKIKSKADENIDYLRILDGKISIPMKKENKKGKLSTFRPKLKNFIC</sequence>
<proteinExistence type="predicted"/>
<dbReference type="OrthoDB" id="2200335at2759"/>